<reference evidence="4" key="1">
    <citation type="submission" date="2020-07" db="EMBL/GenBank/DDBJ databases">
        <title>Genome sequence and genetic diversity analysis of an under-domesticated orphan crop, white fonio (Digitaria exilis).</title>
        <authorList>
            <person name="Bennetzen J.L."/>
            <person name="Chen S."/>
            <person name="Ma X."/>
            <person name="Wang X."/>
            <person name="Yssel A.E.J."/>
            <person name="Chaluvadi S.R."/>
            <person name="Johnson M."/>
            <person name="Gangashetty P."/>
            <person name="Hamidou F."/>
            <person name="Sanogo M.D."/>
            <person name="Zwaenepoel A."/>
            <person name="Wallace J."/>
            <person name="Van De Peer Y."/>
            <person name="Van Deynze A."/>
        </authorList>
    </citation>
    <scope>NUCLEOTIDE SEQUENCE</scope>
    <source>
        <tissue evidence="4">Leaves</tissue>
    </source>
</reference>
<feature type="region of interest" description="Disordered" evidence="2">
    <location>
        <begin position="1"/>
        <end position="20"/>
    </location>
</feature>
<organism evidence="4 5">
    <name type="scientific">Digitaria exilis</name>
    <dbReference type="NCBI Taxonomy" id="1010633"/>
    <lineage>
        <taxon>Eukaryota</taxon>
        <taxon>Viridiplantae</taxon>
        <taxon>Streptophyta</taxon>
        <taxon>Embryophyta</taxon>
        <taxon>Tracheophyta</taxon>
        <taxon>Spermatophyta</taxon>
        <taxon>Magnoliopsida</taxon>
        <taxon>Liliopsida</taxon>
        <taxon>Poales</taxon>
        <taxon>Poaceae</taxon>
        <taxon>PACMAD clade</taxon>
        <taxon>Panicoideae</taxon>
        <taxon>Panicodae</taxon>
        <taxon>Paniceae</taxon>
        <taxon>Anthephorinae</taxon>
        <taxon>Digitaria</taxon>
    </lineage>
</organism>
<dbReference type="InterPro" id="IPR011707">
    <property type="entry name" value="Cu-oxidase-like_N"/>
</dbReference>
<dbReference type="OrthoDB" id="2121828at2759"/>
<dbReference type="GO" id="GO:0005507">
    <property type="term" value="F:copper ion binding"/>
    <property type="evidence" value="ECO:0007669"/>
    <property type="project" value="InterPro"/>
</dbReference>
<dbReference type="Pfam" id="PF07732">
    <property type="entry name" value="Cu-oxidase_3"/>
    <property type="match status" value="1"/>
</dbReference>
<gene>
    <name evidence="4" type="ORF">HU200_056302</name>
</gene>
<evidence type="ECO:0000256" key="1">
    <source>
        <dbReference type="ARBA" id="ARBA00010609"/>
    </source>
</evidence>
<sequence length="400" mass="44072">MPDAKNLPCHDQFPPRPTHSLHATDRTAAAAELRLPPSSGRFGDCRHNPTTCSLMNIYTTESHSTLTAGGSPPRVVNVHVSKVISQNPTRKNSITPTELSVYAPCAAMAHNRRLRSDAAPFRPSAAAATHHHPYAAATRHHEWEIGYHQLNFPDCVPKLAVTINGQTAGPTILAVQGDTIVVRVKNSLLTENVGIHWHGIRQMGTEGAPIPPGDFFTCNFVVDRPGTYTYQAHYYSMQGSAVLTGHIVVQEPFRYDCEHSVLINDLWHKSTCEPLVCVGEPRSLLINGRGRFVHCSNMAAAGTSNATNPECATPVFAGVSAQNNLSSTNIMPEDTVQSVWRDNCAEVFQDVVNKLRQPRRRLYAALDLEFVAEASTDVDFRDGNGSARTWPWPWPLWPQF</sequence>
<dbReference type="Gene3D" id="2.60.40.420">
    <property type="entry name" value="Cupredoxins - blue copper proteins"/>
    <property type="match status" value="2"/>
</dbReference>
<dbReference type="PANTHER" id="PTHR11709">
    <property type="entry name" value="MULTI-COPPER OXIDASE"/>
    <property type="match status" value="1"/>
</dbReference>
<dbReference type="InterPro" id="IPR045087">
    <property type="entry name" value="Cu-oxidase_fam"/>
</dbReference>
<keyword evidence="5" id="KW-1185">Reference proteome</keyword>
<dbReference type="GO" id="GO:0016491">
    <property type="term" value="F:oxidoreductase activity"/>
    <property type="evidence" value="ECO:0007669"/>
    <property type="project" value="TreeGrafter"/>
</dbReference>
<accession>A0A835E3Q1</accession>
<evidence type="ECO:0000313" key="4">
    <source>
        <dbReference type="EMBL" id="KAF8662110.1"/>
    </source>
</evidence>
<dbReference type="EMBL" id="JACEFO010002381">
    <property type="protein sequence ID" value="KAF8662110.1"/>
    <property type="molecule type" value="Genomic_DNA"/>
</dbReference>
<dbReference type="PANTHER" id="PTHR11709:SF218">
    <property type="entry name" value="L-ASCORBATE OXIDASE"/>
    <property type="match status" value="1"/>
</dbReference>
<evidence type="ECO:0000259" key="3">
    <source>
        <dbReference type="Pfam" id="PF07732"/>
    </source>
</evidence>
<feature type="domain" description="Plastocyanin-like" evidence="3">
    <location>
        <begin position="147"/>
        <end position="251"/>
    </location>
</feature>
<evidence type="ECO:0000256" key="2">
    <source>
        <dbReference type="SAM" id="MobiDB-lite"/>
    </source>
</evidence>
<protein>
    <recommendedName>
        <fullName evidence="3">Plastocyanin-like domain-containing protein</fullName>
    </recommendedName>
</protein>
<dbReference type="Proteomes" id="UP000636709">
    <property type="component" value="Unassembled WGS sequence"/>
</dbReference>
<proteinExistence type="inferred from homology"/>
<dbReference type="InterPro" id="IPR008972">
    <property type="entry name" value="Cupredoxin"/>
</dbReference>
<comment type="caution">
    <text evidence="4">The sequence shown here is derived from an EMBL/GenBank/DDBJ whole genome shotgun (WGS) entry which is preliminary data.</text>
</comment>
<dbReference type="SUPFAM" id="SSF49503">
    <property type="entry name" value="Cupredoxins"/>
    <property type="match status" value="1"/>
</dbReference>
<evidence type="ECO:0000313" key="5">
    <source>
        <dbReference type="Proteomes" id="UP000636709"/>
    </source>
</evidence>
<comment type="similarity">
    <text evidence="1">Belongs to the multicopper oxidase family.</text>
</comment>
<dbReference type="AlphaFoldDB" id="A0A835E3Q1"/>
<name>A0A835E3Q1_9POAL</name>